<evidence type="ECO:0000259" key="9">
    <source>
        <dbReference type="Pfam" id="PF07779"/>
    </source>
</evidence>
<proteinExistence type="inferred from homology"/>
<evidence type="ECO:0000313" key="10">
    <source>
        <dbReference type="EMBL" id="KIM66268.1"/>
    </source>
</evidence>
<dbReference type="HOGENOM" id="CLU_008003_0_1_1"/>
<sequence length="842" mass="95622">MVQCSGIIRYSALRTSRLVAVVFVRYVLEHVLTLRNPHFALDHLDPARCDALVTKGSWLDDAHRNWQPEGEYMYQPKDAARCLASRRVVFAGDSVTRTLYFQLVHLVDPKLPSAPPEDNKKHVDHSFVTDSNLILDFIWDPFLNTSSTLALIHPKEERVGNMTLQSPALLVLGSGLWYLRYANSSGGLPAWEAMVQSHIETISVARIKPADEIVFLPVEDIVASKLTPERYNTMHSSDIDAMNSDLYHRIKPSYTRSSWSSIGSTPTVPVRIPLVFNKLLGESLTEDGLHFSDPVVRIQANILLNLRCNNEFPKTPPMDKTCCRAYPWPSSIQLTILIALATYTAISSFQLCKRYLPAVIFGAAVCIIYFADRTGLWFKEQKQFNPWVFAFLSFASLSVGLATVRRGDKDLGFLNRDQSDEWKGWMQIAILIYHYLGASKISGIYNPIRVLVAAYLFMSGYGHTTFYLKKANFGFLRIAQVMIRLNILTVVLVYTMNADYLSYYFAPLVSMWFLIIYVTMAIGSRFNDNTPFLLCKILFSMSTFAMFVKQDLLLESFFDLLKQIFNINWSAREWRFRVTLDQYIVYYGMLTAVVVIKVRERHLTDHPLWPALVKAACGCSVLVLLWFFGFELNQESKFTYNAWHPYISFLPISAFVILRNASPLLRTCTSHAFAFIGKCSLETFIIQYHFWLAGDTKGILIIPGTKWRALNFVLMTFVFVYVSHQVAWASGEITSRICHQPEKSLPTNFRATTRQVVNGITSSEAVPLAAAGEDDSSVYDEGCASEPGRTTQPQRWMERLTSHAIQYRDTLRIWKEGQLGLKGRVALAALAMWTANILSTPS</sequence>
<reference evidence="11" key="2">
    <citation type="submission" date="2015-01" db="EMBL/GenBank/DDBJ databases">
        <title>Evolutionary Origins and Diversification of the Mycorrhizal Mutualists.</title>
        <authorList>
            <consortium name="DOE Joint Genome Institute"/>
            <consortium name="Mycorrhizal Genomics Consortium"/>
            <person name="Kohler A."/>
            <person name="Kuo A."/>
            <person name="Nagy L.G."/>
            <person name="Floudas D."/>
            <person name="Copeland A."/>
            <person name="Barry K.W."/>
            <person name="Cichocki N."/>
            <person name="Veneault-Fourrey C."/>
            <person name="LaButti K."/>
            <person name="Lindquist E.A."/>
            <person name="Lipzen A."/>
            <person name="Lundell T."/>
            <person name="Morin E."/>
            <person name="Murat C."/>
            <person name="Riley R."/>
            <person name="Ohm R."/>
            <person name="Sun H."/>
            <person name="Tunlid A."/>
            <person name="Henrissat B."/>
            <person name="Grigoriev I.V."/>
            <person name="Hibbett D.S."/>
            <person name="Martin F."/>
        </authorList>
    </citation>
    <scope>NUCLEOTIDE SEQUENCE [LARGE SCALE GENOMIC DNA]</scope>
    <source>
        <strain evidence="11">Foug A</strain>
    </source>
</reference>
<keyword evidence="11" id="KW-1185">Reference proteome</keyword>
<evidence type="ECO:0000313" key="11">
    <source>
        <dbReference type="Proteomes" id="UP000053989"/>
    </source>
</evidence>
<organism evidence="10 11">
    <name type="scientific">Scleroderma citrinum Foug A</name>
    <dbReference type="NCBI Taxonomy" id="1036808"/>
    <lineage>
        <taxon>Eukaryota</taxon>
        <taxon>Fungi</taxon>
        <taxon>Dikarya</taxon>
        <taxon>Basidiomycota</taxon>
        <taxon>Agaricomycotina</taxon>
        <taxon>Agaricomycetes</taxon>
        <taxon>Agaricomycetidae</taxon>
        <taxon>Boletales</taxon>
        <taxon>Sclerodermatineae</taxon>
        <taxon>Sclerodermataceae</taxon>
        <taxon>Scleroderma</taxon>
    </lineage>
</organism>
<dbReference type="OrthoDB" id="1932925at2759"/>
<dbReference type="GO" id="GO:0016740">
    <property type="term" value="F:transferase activity"/>
    <property type="evidence" value="ECO:0007669"/>
    <property type="project" value="UniProtKB-KW"/>
</dbReference>
<feature type="transmembrane region" description="Helical" evidence="8">
    <location>
        <begin position="501"/>
        <end position="520"/>
    </location>
</feature>
<dbReference type="GO" id="GO:0005975">
    <property type="term" value="P:carbohydrate metabolic process"/>
    <property type="evidence" value="ECO:0007669"/>
    <property type="project" value="UniProtKB-ARBA"/>
</dbReference>
<keyword evidence="6 8" id="KW-0472">Membrane</keyword>
<dbReference type="Proteomes" id="UP000053989">
    <property type="component" value="Unassembled WGS sequence"/>
</dbReference>
<reference evidence="10 11" key="1">
    <citation type="submission" date="2014-04" db="EMBL/GenBank/DDBJ databases">
        <authorList>
            <consortium name="DOE Joint Genome Institute"/>
            <person name="Kuo A."/>
            <person name="Kohler A."/>
            <person name="Nagy L.G."/>
            <person name="Floudas D."/>
            <person name="Copeland A."/>
            <person name="Barry K.W."/>
            <person name="Cichocki N."/>
            <person name="Veneault-Fourrey C."/>
            <person name="LaButti K."/>
            <person name="Lindquist E.A."/>
            <person name="Lipzen A."/>
            <person name="Lundell T."/>
            <person name="Morin E."/>
            <person name="Murat C."/>
            <person name="Sun H."/>
            <person name="Tunlid A."/>
            <person name="Henrissat B."/>
            <person name="Grigoriev I.V."/>
            <person name="Hibbett D.S."/>
            <person name="Martin F."/>
            <person name="Nordberg H.P."/>
            <person name="Cantor M.N."/>
            <person name="Hua S.X."/>
        </authorList>
    </citation>
    <scope>NUCLEOTIDE SEQUENCE [LARGE SCALE GENOMIC DNA]</scope>
    <source>
        <strain evidence="10 11">Foug A</strain>
    </source>
</reference>
<keyword evidence="3" id="KW-0808">Transferase</keyword>
<evidence type="ECO:0000256" key="5">
    <source>
        <dbReference type="ARBA" id="ARBA00022989"/>
    </source>
</evidence>
<keyword evidence="4 8" id="KW-0812">Transmembrane</keyword>
<keyword evidence="7" id="KW-0325">Glycoprotein</keyword>
<dbReference type="InParanoid" id="A0A0C2ZXV1"/>
<comment type="similarity">
    <text evidence="2">Belongs to the PC-esterase family. CASD1 subfamily.</text>
</comment>
<feature type="transmembrane region" description="Helical" evidence="8">
    <location>
        <begin position="384"/>
        <end position="404"/>
    </location>
</feature>
<dbReference type="InterPro" id="IPR012419">
    <property type="entry name" value="Cas1_AcylTrans_dom"/>
</dbReference>
<feature type="transmembrane region" description="Helical" evidence="8">
    <location>
        <begin position="642"/>
        <end position="658"/>
    </location>
</feature>
<gene>
    <name evidence="10" type="ORF">SCLCIDRAFT_111254</name>
</gene>
<dbReference type="EMBL" id="KN822018">
    <property type="protein sequence ID" value="KIM66268.1"/>
    <property type="molecule type" value="Genomic_DNA"/>
</dbReference>
<evidence type="ECO:0000256" key="4">
    <source>
        <dbReference type="ARBA" id="ARBA00022692"/>
    </source>
</evidence>
<evidence type="ECO:0000256" key="6">
    <source>
        <dbReference type="ARBA" id="ARBA00023136"/>
    </source>
</evidence>
<accession>A0A0C2ZXV1</accession>
<feature type="domain" description="Cas1p 10 TM acyl transferase" evidence="9">
    <location>
        <begin position="357"/>
        <end position="747"/>
    </location>
</feature>
<feature type="transmembrane region" description="Helical" evidence="8">
    <location>
        <begin position="611"/>
        <end position="630"/>
    </location>
</feature>
<dbReference type="Pfam" id="PF07779">
    <property type="entry name" value="Cas1_AcylT"/>
    <property type="match status" value="1"/>
</dbReference>
<protein>
    <recommendedName>
        <fullName evidence="9">Cas1p 10 TM acyl transferase domain-containing protein</fullName>
    </recommendedName>
</protein>
<evidence type="ECO:0000256" key="2">
    <source>
        <dbReference type="ARBA" id="ARBA00010666"/>
    </source>
</evidence>
<feature type="transmembrane region" description="Helical" evidence="8">
    <location>
        <begin position="583"/>
        <end position="599"/>
    </location>
</feature>
<name>A0A0C2ZXV1_9AGAM</name>
<evidence type="ECO:0000256" key="3">
    <source>
        <dbReference type="ARBA" id="ARBA00022679"/>
    </source>
</evidence>
<dbReference type="PANTHER" id="PTHR13533:SF1">
    <property type="entry name" value="N-ACETYLNEURAMINATE 9-O-ACETYLTRANSFERASE"/>
    <property type="match status" value="1"/>
</dbReference>
<feature type="transmembrane region" description="Helical" evidence="8">
    <location>
        <begin position="325"/>
        <end position="343"/>
    </location>
</feature>
<evidence type="ECO:0000256" key="8">
    <source>
        <dbReference type="SAM" id="Phobius"/>
    </source>
</evidence>
<feature type="transmembrane region" description="Helical" evidence="8">
    <location>
        <begin position="475"/>
        <end position="495"/>
    </location>
</feature>
<evidence type="ECO:0000256" key="1">
    <source>
        <dbReference type="ARBA" id="ARBA00004141"/>
    </source>
</evidence>
<feature type="transmembrane region" description="Helical" evidence="8">
    <location>
        <begin position="355"/>
        <end position="372"/>
    </location>
</feature>
<evidence type="ECO:0000256" key="7">
    <source>
        <dbReference type="ARBA" id="ARBA00023180"/>
    </source>
</evidence>
<feature type="transmembrane region" description="Helical" evidence="8">
    <location>
        <begin position="709"/>
        <end position="728"/>
    </location>
</feature>
<dbReference type="PANTHER" id="PTHR13533">
    <property type="entry name" value="N-ACETYLNEURAMINATE 9-O-ACETYLTRANSFERASE"/>
    <property type="match status" value="1"/>
</dbReference>
<comment type="subcellular location">
    <subcellularLocation>
        <location evidence="1">Membrane</location>
        <topology evidence="1">Multi-pass membrane protein</topology>
    </subcellularLocation>
</comment>
<dbReference type="AlphaFoldDB" id="A0A0C2ZXV1"/>
<dbReference type="GO" id="GO:0016020">
    <property type="term" value="C:membrane"/>
    <property type="evidence" value="ECO:0007669"/>
    <property type="project" value="UniProtKB-SubCell"/>
</dbReference>
<dbReference type="GO" id="GO:0005794">
    <property type="term" value="C:Golgi apparatus"/>
    <property type="evidence" value="ECO:0007669"/>
    <property type="project" value="UniProtKB-ARBA"/>
</dbReference>
<keyword evidence="5 8" id="KW-1133">Transmembrane helix</keyword>